<proteinExistence type="predicted"/>
<accession>A0A9P5YK44</accession>
<evidence type="ECO:0000313" key="2">
    <source>
        <dbReference type="EMBL" id="KAF9470398.1"/>
    </source>
</evidence>
<dbReference type="AlphaFoldDB" id="A0A9P5YK44"/>
<gene>
    <name evidence="2" type="ORF">BDN70DRAFT_939751</name>
</gene>
<dbReference type="Proteomes" id="UP000807469">
    <property type="component" value="Unassembled WGS sequence"/>
</dbReference>
<sequence>MVSQGALPTFFWCKQAPHACNVLGLTLEPRNCHATCLGTQFSPYACKDSDSGSQPVALSSTHKLDQFLDKIVYPLTAPPSFNTSELIAHLGEDASLDDCDLSDLSDLSKLSDPGNASDKSIQMLSDMDIESDNTNTATTSPLPSVLPPTLTHNQRAMARKNKK</sequence>
<evidence type="ECO:0000256" key="1">
    <source>
        <dbReference type="SAM" id="MobiDB-lite"/>
    </source>
</evidence>
<comment type="caution">
    <text evidence="2">The sequence shown here is derived from an EMBL/GenBank/DDBJ whole genome shotgun (WGS) entry which is preliminary data.</text>
</comment>
<organism evidence="2 3">
    <name type="scientific">Pholiota conissans</name>
    <dbReference type="NCBI Taxonomy" id="109636"/>
    <lineage>
        <taxon>Eukaryota</taxon>
        <taxon>Fungi</taxon>
        <taxon>Dikarya</taxon>
        <taxon>Basidiomycota</taxon>
        <taxon>Agaricomycotina</taxon>
        <taxon>Agaricomycetes</taxon>
        <taxon>Agaricomycetidae</taxon>
        <taxon>Agaricales</taxon>
        <taxon>Agaricineae</taxon>
        <taxon>Strophariaceae</taxon>
        <taxon>Pholiota</taxon>
    </lineage>
</organism>
<reference evidence="2" key="1">
    <citation type="submission" date="2020-11" db="EMBL/GenBank/DDBJ databases">
        <authorList>
            <consortium name="DOE Joint Genome Institute"/>
            <person name="Ahrendt S."/>
            <person name="Riley R."/>
            <person name="Andreopoulos W."/>
            <person name="Labutti K."/>
            <person name="Pangilinan J."/>
            <person name="Ruiz-Duenas F.J."/>
            <person name="Barrasa J.M."/>
            <person name="Sanchez-Garcia M."/>
            <person name="Camarero S."/>
            <person name="Miyauchi S."/>
            <person name="Serrano A."/>
            <person name="Linde D."/>
            <person name="Babiker R."/>
            <person name="Drula E."/>
            <person name="Ayuso-Fernandez I."/>
            <person name="Pacheco R."/>
            <person name="Padilla G."/>
            <person name="Ferreira P."/>
            <person name="Barriuso J."/>
            <person name="Kellner H."/>
            <person name="Castanera R."/>
            <person name="Alfaro M."/>
            <person name="Ramirez L."/>
            <person name="Pisabarro A.G."/>
            <person name="Kuo A."/>
            <person name="Tritt A."/>
            <person name="Lipzen A."/>
            <person name="He G."/>
            <person name="Yan M."/>
            <person name="Ng V."/>
            <person name="Cullen D."/>
            <person name="Martin F."/>
            <person name="Rosso M.-N."/>
            <person name="Henrissat B."/>
            <person name="Hibbett D."/>
            <person name="Martinez A.T."/>
            <person name="Grigoriev I.V."/>
        </authorList>
    </citation>
    <scope>NUCLEOTIDE SEQUENCE</scope>
    <source>
        <strain evidence="2">CIRM-BRFM 674</strain>
    </source>
</reference>
<dbReference type="EMBL" id="MU156025">
    <property type="protein sequence ID" value="KAF9470398.1"/>
    <property type="molecule type" value="Genomic_DNA"/>
</dbReference>
<name>A0A9P5YK44_9AGAR</name>
<protein>
    <submittedName>
        <fullName evidence="2">Uncharacterized protein</fullName>
    </submittedName>
</protein>
<evidence type="ECO:0000313" key="3">
    <source>
        <dbReference type="Proteomes" id="UP000807469"/>
    </source>
</evidence>
<feature type="region of interest" description="Disordered" evidence="1">
    <location>
        <begin position="125"/>
        <end position="163"/>
    </location>
</feature>
<feature type="compositionally biased region" description="Low complexity" evidence="1">
    <location>
        <begin position="138"/>
        <end position="151"/>
    </location>
</feature>
<keyword evidence="3" id="KW-1185">Reference proteome</keyword>